<dbReference type="Gene3D" id="1.10.3720.10">
    <property type="entry name" value="MetI-like"/>
    <property type="match status" value="1"/>
</dbReference>
<dbReference type="PANTHER" id="PTHR30151">
    <property type="entry name" value="ALKANE SULFONATE ABC TRANSPORTER-RELATED, MEMBRANE SUBUNIT"/>
    <property type="match status" value="1"/>
</dbReference>
<comment type="caution">
    <text evidence="10">The sequence shown here is derived from an EMBL/GenBank/DDBJ whole genome shotgun (WGS) entry which is preliminary data.</text>
</comment>
<evidence type="ECO:0000256" key="6">
    <source>
        <dbReference type="ARBA" id="ARBA00023136"/>
    </source>
</evidence>
<evidence type="ECO:0000256" key="4">
    <source>
        <dbReference type="ARBA" id="ARBA00022692"/>
    </source>
</evidence>
<feature type="region of interest" description="Disordered" evidence="8">
    <location>
        <begin position="1"/>
        <end position="34"/>
    </location>
</feature>
<dbReference type="CDD" id="cd06261">
    <property type="entry name" value="TM_PBP2"/>
    <property type="match status" value="1"/>
</dbReference>
<evidence type="ECO:0000256" key="8">
    <source>
        <dbReference type="SAM" id="MobiDB-lite"/>
    </source>
</evidence>
<dbReference type="Proteomes" id="UP001291653">
    <property type="component" value="Unassembled WGS sequence"/>
</dbReference>
<name>A0ABQ5P7C9_9ACTN</name>
<accession>A0ABQ5P7C9</accession>
<keyword evidence="4 7" id="KW-0812">Transmembrane</keyword>
<evidence type="ECO:0000313" key="10">
    <source>
        <dbReference type="EMBL" id="GLF98471.1"/>
    </source>
</evidence>
<dbReference type="PANTHER" id="PTHR30151:SF20">
    <property type="entry name" value="ABC TRANSPORTER PERMEASE PROTEIN HI_0355-RELATED"/>
    <property type="match status" value="1"/>
</dbReference>
<reference evidence="10 11" key="1">
    <citation type="submission" date="2022-10" db="EMBL/GenBank/DDBJ databases">
        <title>Draft genome sequence of Streptomyces sp. YSPA8.</title>
        <authorList>
            <person name="Moriuchi R."/>
            <person name="Dohra H."/>
            <person name="Yamamura H."/>
            <person name="Kodani S."/>
        </authorList>
    </citation>
    <scope>NUCLEOTIDE SEQUENCE [LARGE SCALE GENOMIC DNA]</scope>
    <source>
        <strain evidence="10 11">YSPA8</strain>
    </source>
</reference>
<feature type="transmembrane region" description="Helical" evidence="7">
    <location>
        <begin position="128"/>
        <end position="149"/>
    </location>
</feature>
<keyword evidence="11" id="KW-1185">Reference proteome</keyword>
<dbReference type="InterPro" id="IPR035906">
    <property type="entry name" value="MetI-like_sf"/>
</dbReference>
<dbReference type="SUPFAM" id="SSF161098">
    <property type="entry name" value="MetI-like"/>
    <property type="match status" value="1"/>
</dbReference>
<keyword evidence="5 7" id="KW-1133">Transmembrane helix</keyword>
<evidence type="ECO:0000256" key="1">
    <source>
        <dbReference type="ARBA" id="ARBA00004651"/>
    </source>
</evidence>
<evidence type="ECO:0000256" key="5">
    <source>
        <dbReference type="ARBA" id="ARBA00022989"/>
    </source>
</evidence>
<keyword evidence="2 7" id="KW-0813">Transport</keyword>
<feature type="transmembrane region" description="Helical" evidence="7">
    <location>
        <begin position="208"/>
        <end position="230"/>
    </location>
</feature>
<dbReference type="InterPro" id="IPR000515">
    <property type="entry name" value="MetI-like"/>
</dbReference>
<organism evidence="10 11">
    <name type="scientific">Streptomyces yaizuensis</name>
    <dbReference type="NCBI Taxonomy" id="2989713"/>
    <lineage>
        <taxon>Bacteria</taxon>
        <taxon>Bacillati</taxon>
        <taxon>Actinomycetota</taxon>
        <taxon>Actinomycetes</taxon>
        <taxon>Kitasatosporales</taxon>
        <taxon>Streptomycetaceae</taxon>
        <taxon>Streptomyces</taxon>
    </lineage>
</organism>
<feature type="transmembrane region" description="Helical" evidence="7">
    <location>
        <begin position="97"/>
        <end position="116"/>
    </location>
</feature>
<comment type="subcellular location">
    <subcellularLocation>
        <location evidence="1 7">Cell membrane</location>
        <topology evidence="1 7">Multi-pass membrane protein</topology>
    </subcellularLocation>
</comment>
<evidence type="ECO:0000256" key="7">
    <source>
        <dbReference type="RuleBase" id="RU363032"/>
    </source>
</evidence>
<feature type="transmembrane region" description="Helical" evidence="7">
    <location>
        <begin position="44"/>
        <end position="63"/>
    </location>
</feature>
<dbReference type="PROSITE" id="PS50928">
    <property type="entry name" value="ABC_TM1"/>
    <property type="match status" value="1"/>
</dbReference>
<sequence length="292" mass="30883">MSQSVAGQSAATGAPRDVPGVARRDRPGGAERAARAAERTWRPAALLLACFAAWWAVAAAELVEPYLVPSPGATLDVLTGRPGYLWQHTWVTTYETLLGFGIAVAVGVLAAVIMVYSATVEKTLYPILLFAQVVPKIAVAPLFVVWLGFGTAPKILIAVLIAFFPVVISMVTGLRSVDPEMLDLAATMGAGPWQTFTRIRFPASLPHLFAGLKVAVTLAVTGAVVGEFVGADEGLGYVIFQANGNLDTPVLFAALLVMSLIGVVLFVLVELAEKLLLPWHASRRDTGATTAY</sequence>
<evidence type="ECO:0000256" key="3">
    <source>
        <dbReference type="ARBA" id="ARBA00022475"/>
    </source>
</evidence>
<dbReference type="Pfam" id="PF00528">
    <property type="entry name" value="BPD_transp_1"/>
    <property type="match status" value="1"/>
</dbReference>
<keyword evidence="6 7" id="KW-0472">Membrane</keyword>
<feature type="compositionally biased region" description="Polar residues" evidence="8">
    <location>
        <begin position="1"/>
        <end position="11"/>
    </location>
</feature>
<gene>
    <name evidence="10" type="ORF">SYYSPA8_29260</name>
</gene>
<dbReference type="EMBL" id="BSBI01000014">
    <property type="protein sequence ID" value="GLF98471.1"/>
    <property type="molecule type" value="Genomic_DNA"/>
</dbReference>
<evidence type="ECO:0000256" key="2">
    <source>
        <dbReference type="ARBA" id="ARBA00022448"/>
    </source>
</evidence>
<feature type="domain" description="ABC transmembrane type-1" evidence="9">
    <location>
        <begin position="89"/>
        <end position="269"/>
    </location>
</feature>
<comment type="similarity">
    <text evidence="7">Belongs to the binding-protein-dependent transport system permease family.</text>
</comment>
<feature type="transmembrane region" description="Helical" evidence="7">
    <location>
        <begin position="155"/>
        <end position="174"/>
    </location>
</feature>
<proteinExistence type="inferred from homology"/>
<evidence type="ECO:0000259" key="9">
    <source>
        <dbReference type="PROSITE" id="PS50928"/>
    </source>
</evidence>
<feature type="compositionally biased region" description="Basic and acidic residues" evidence="8">
    <location>
        <begin position="22"/>
        <end position="34"/>
    </location>
</feature>
<protein>
    <submittedName>
        <fullName evidence="10">ABC transporter permease</fullName>
    </submittedName>
</protein>
<keyword evidence="3" id="KW-1003">Cell membrane</keyword>
<dbReference type="RefSeq" id="WP_323450444.1">
    <property type="nucleotide sequence ID" value="NZ_BSBI01000014.1"/>
</dbReference>
<evidence type="ECO:0000313" key="11">
    <source>
        <dbReference type="Proteomes" id="UP001291653"/>
    </source>
</evidence>
<feature type="transmembrane region" description="Helical" evidence="7">
    <location>
        <begin position="250"/>
        <end position="269"/>
    </location>
</feature>